<dbReference type="RefSeq" id="XP_014939670.2">
    <property type="nucleotide sequence ID" value="XM_015084184.3"/>
</dbReference>
<dbReference type="AlphaFoldDB" id="A0A6J0A807"/>
<proteinExistence type="inferred from homology"/>
<dbReference type="Proteomes" id="UP001652583">
    <property type="component" value="Chromosome A3"/>
</dbReference>
<keyword evidence="7 10" id="KW-0211">Defensin</keyword>
<keyword evidence="13" id="KW-1185">Reference proteome</keyword>
<dbReference type="InterPro" id="IPR050544">
    <property type="entry name" value="Beta-defensin"/>
</dbReference>
<keyword evidence="11" id="KW-0812">Transmembrane</keyword>
<dbReference type="CTD" id="140850"/>
<keyword evidence="5 10" id="KW-0929">Antimicrobial</keyword>
<keyword evidence="11" id="KW-1133">Transmembrane helix</keyword>
<feature type="transmembrane region" description="Helical" evidence="11">
    <location>
        <begin position="34"/>
        <end position="51"/>
    </location>
</feature>
<comment type="subcellular location">
    <subcellularLocation>
        <location evidence="2 10">Secreted</location>
    </subcellularLocation>
</comment>
<evidence type="ECO:0000259" key="12">
    <source>
        <dbReference type="Pfam" id="PF13841"/>
    </source>
</evidence>
<keyword evidence="6" id="KW-0732">Signal</keyword>
<evidence type="ECO:0000256" key="4">
    <source>
        <dbReference type="ARBA" id="ARBA00022525"/>
    </source>
</evidence>
<evidence type="ECO:0000256" key="9">
    <source>
        <dbReference type="ARBA" id="ARBA00023157"/>
    </source>
</evidence>
<evidence type="ECO:0000313" key="13">
    <source>
        <dbReference type="Proteomes" id="UP001652583"/>
    </source>
</evidence>
<evidence type="ECO:0000313" key="14">
    <source>
        <dbReference type="RefSeq" id="XP_014939670.2"/>
    </source>
</evidence>
<keyword evidence="9" id="KW-1015">Disulfide bond</keyword>
<keyword evidence="4 10" id="KW-0964">Secreted</keyword>
<dbReference type="InterPro" id="IPR025933">
    <property type="entry name" value="Beta_defensin_dom"/>
</dbReference>
<comment type="similarity">
    <text evidence="3 10">Belongs to the beta-defensin family.</text>
</comment>
<organism evidence="13 14">
    <name type="scientific">Acinonyx jubatus</name>
    <name type="common">Cheetah</name>
    <dbReference type="NCBI Taxonomy" id="32536"/>
    <lineage>
        <taxon>Eukaryota</taxon>
        <taxon>Metazoa</taxon>
        <taxon>Chordata</taxon>
        <taxon>Craniata</taxon>
        <taxon>Vertebrata</taxon>
        <taxon>Euteleostomi</taxon>
        <taxon>Mammalia</taxon>
        <taxon>Eutheria</taxon>
        <taxon>Laurasiatheria</taxon>
        <taxon>Carnivora</taxon>
        <taxon>Feliformia</taxon>
        <taxon>Felidae</taxon>
        <taxon>Felinae</taxon>
        <taxon>Acinonyx</taxon>
    </lineage>
</organism>
<keyword evidence="8 10" id="KW-0044">Antibiotic</keyword>
<dbReference type="GO" id="GO:0005576">
    <property type="term" value="C:extracellular region"/>
    <property type="evidence" value="ECO:0007669"/>
    <property type="project" value="UniProtKB-SubCell"/>
</dbReference>
<dbReference type="PANTHER" id="PTHR15001:SF3">
    <property type="entry name" value="BETA-DEFENSIN 123"/>
    <property type="match status" value="1"/>
</dbReference>
<evidence type="ECO:0000256" key="8">
    <source>
        <dbReference type="ARBA" id="ARBA00023022"/>
    </source>
</evidence>
<evidence type="ECO:0000256" key="2">
    <source>
        <dbReference type="ARBA" id="ARBA00004613"/>
    </source>
</evidence>
<evidence type="ECO:0000256" key="10">
    <source>
        <dbReference type="RuleBase" id="RU231113"/>
    </source>
</evidence>
<feature type="domain" description="Beta-defensin" evidence="12">
    <location>
        <begin position="61"/>
        <end position="92"/>
    </location>
</feature>
<evidence type="ECO:0000256" key="3">
    <source>
        <dbReference type="ARBA" id="ARBA00007371"/>
    </source>
</evidence>
<protein>
    <recommendedName>
        <fullName evidence="10">Beta-defensin</fullName>
    </recommendedName>
</protein>
<sequence length="138" mass="15931">MPSVLVWCIRIQVSEEGDTVCNPLDKELWLPPPVASLAMKLLLIIAILLFQKSSVTEQLKRCWGEYIRGYCRKICKISEIREVLCENGRYCCLNIVELEARKKITKPPRPKPRTYAVAFPQDYDINIENYSRPKANST</sequence>
<dbReference type="PANTHER" id="PTHR15001">
    <property type="entry name" value="BETA-DEFENSIN 123-RELATED"/>
    <property type="match status" value="1"/>
</dbReference>
<accession>A0A6J0A807</accession>
<reference evidence="14" key="1">
    <citation type="submission" date="2025-08" db="UniProtKB">
        <authorList>
            <consortium name="RefSeq"/>
        </authorList>
    </citation>
    <scope>IDENTIFICATION</scope>
    <source>
        <tissue evidence="14">Blood</tissue>
    </source>
</reference>
<evidence type="ECO:0000256" key="1">
    <source>
        <dbReference type="ARBA" id="ARBA00002878"/>
    </source>
</evidence>
<dbReference type="KEGG" id="aju:106986006"/>
<gene>
    <name evidence="14" type="primary">DEFB127</name>
</gene>
<dbReference type="GeneID" id="106986006"/>
<dbReference type="Pfam" id="PF13841">
    <property type="entry name" value="Defensin_beta_2"/>
    <property type="match status" value="1"/>
</dbReference>
<evidence type="ECO:0000256" key="7">
    <source>
        <dbReference type="ARBA" id="ARBA00022940"/>
    </source>
</evidence>
<comment type="function">
    <text evidence="1 10">Has antibacterial activity.</text>
</comment>
<keyword evidence="11" id="KW-0472">Membrane</keyword>
<evidence type="ECO:0000256" key="11">
    <source>
        <dbReference type="SAM" id="Phobius"/>
    </source>
</evidence>
<name>A0A6J0A807_ACIJB</name>
<dbReference type="GO" id="GO:0042742">
    <property type="term" value="P:defense response to bacterium"/>
    <property type="evidence" value="ECO:0007669"/>
    <property type="project" value="UniProtKB-UniRule"/>
</dbReference>
<evidence type="ECO:0000256" key="6">
    <source>
        <dbReference type="ARBA" id="ARBA00022729"/>
    </source>
</evidence>
<evidence type="ECO:0000256" key="5">
    <source>
        <dbReference type="ARBA" id="ARBA00022529"/>
    </source>
</evidence>
<dbReference type="GO" id="GO:0045087">
    <property type="term" value="P:innate immune response"/>
    <property type="evidence" value="ECO:0007669"/>
    <property type="project" value="InterPro"/>
</dbReference>